<sequence>MKSHRNNRASDDNRTAPLEEILGRSQTDLFEIESAKKQIKQYHETIQVIDERIIDIITSNPDFSKDDLEKEMEEIENTLQDGCSKWFTKLSFESTQSRNKRNRTNKKKSESLILRLVLVSRGPSVRIAPYRPICIKLRERFRVMRTGPYGPPSARTVSQPSTWRVRAAEVSARTAACAPLPLVCSERFSIARSARVTAVQSGDDEILKLLKDKKYDEDVSFCEMIIPMLKKLSTEQKHYAKIEILNALNRANKYSPEKFMSPRATSTLSQYRPSSYHPNTPPCPNTIRQTPSLQILSRNITVISQFQPDLSPQTEYTPSRNQTIIPQSQLDPSQTQYTLSHNLNFPNTSFSHSSYVVEWSAIDMKDYVLLK</sequence>
<gene>
    <name evidence="1" type="ORF">K1T71_011819</name>
</gene>
<evidence type="ECO:0000313" key="2">
    <source>
        <dbReference type="Proteomes" id="UP000824533"/>
    </source>
</evidence>
<dbReference type="Proteomes" id="UP000824533">
    <property type="component" value="Linkage Group LG21"/>
</dbReference>
<protein>
    <submittedName>
        <fullName evidence="1">Uncharacterized protein</fullName>
    </submittedName>
</protein>
<proteinExistence type="predicted"/>
<reference evidence="1 2" key="1">
    <citation type="journal article" date="2021" name="Front. Genet.">
        <title>Chromosome-Level Genome Assembly Reveals Significant Gene Expansion in the Toll and IMD Signaling Pathways of Dendrolimus kikuchii.</title>
        <authorList>
            <person name="Zhou J."/>
            <person name="Wu P."/>
            <person name="Xiong Z."/>
            <person name="Liu N."/>
            <person name="Zhao N."/>
            <person name="Ji M."/>
            <person name="Qiu Y."/>
            <person name="Yang B."/>
        </authorList>
    </citation>
    <scope>NUCLEOTIDE SEQUENCE [LARGE SCALE GENOMIC DNA]</scope>
    <source>
        <strain evidence="1">Ann1</strain>
    </source>
</reference>
<dbReference type="EMBL" id="CM034407">
    <property type="protein sequence ID" value="KAJ0172680.1"/>
    <property type="molecule type" value="Genomic_DNA"/>
</dbReference>
<evidence type="ECO:0000313" key="1">
    <source>
        <dbReference type="EMBL" id="KAJ0172680.1"/>
    </source>
</evidence>
<keyword evidence="2" id="KW-1185">Reference proteome</keyword>
<comment type="caution">
    <text evidence="1">The sequence shown here is derived from an EMBL/GenBank/DDBJ whole genome shotgun (WGS) entry which is preliminary data.</text>
</comment>
<organism evidence="1 2">
    <name type="scientific">Dendrolimus kikuchii</name>
    <dbReference type="NCBI Taxonomy" id="765133"/>
    <lineage>
        <taxon>Eukaryota</taxon>
        <taxon>Metazoa</taxon>
        <taxon>Ecdysozoa</taxon>
        <taxon>Arthropoda</taxon>
        <taxon>Hexapoda</taxon>
        <taxon>Insecta</taxon>
        <taxon>Pterygota</taxon>
        <taxon>Neoptera</taxon>
        <taxon>Endopterygota</taxon>
        <taxon>Lepidoptera</taxon>
        <taxon>Glossata</taxon>
        <taxon>Ditrysia</taxon>
        <taxon>Bombycoidea</taxon>
        <taxon>Lasiocampidae</taxon>
        <taxon>Dendrolimus</taxon>
    </lineage>
</organism>
<accession>A0ACC1CM83</accession>
<name>A0ACC1CM83_9NEOP</name>